<dbReference type="AlphaFoldDB" id="A0A6L2N7G7"/>
<gene>
    <name evidence="3" type="ORF">Tci_053040</name>
</gene>
<feature type="coiled-coil region" evidence="1">
    <location>
        <begin position="122"/>
        <end position="149"/>
    </location>
</feature>
<evidence type="ECO:0000313" key="3">
    <source>
        <dbReference type="EMBL" id="GEU81062.1"/>
    </source>
</evidence>
<feature type="region of interest" description="Disordered" evidence="2">
    <location>
        <begin position="51"/>
        <end position="100"/>
    </location>
</feature>
<protein>
    <submittedName>
        <fullName evidence="3">Zinc finger, CCHC-type, retrotransposon Gag domain protein</fullName>
    </submittedName>
</protein>
<feature type="compositionally biased region" description="Pro residues" evidence="2">
    <location>
        <begin position="54"/>
        <end position="65"/>
    </location>
</feature>
<evidence type="ECO:0000256" key="2">
    <source>
        <dbReference type="SAM" id="MobiDB-lite"/>
    </source>
</evidence>
<evidence type="ECO:0000256" key="1">
    <source>
        <dbReference type="SAM" id="Coils"/>
    </source>
</evidence>
<feature type="non-terminal residue" evidence="3">
    <location>
        <position position="393"/>
    </location>
</feature>
<feature type="compositionally biased region" description="Low complexity" evidence="2">
    <location>
        <begin position="66"/>
        <end position="93"/>
    </location>
</feature>
<proteinExistence type="predicted"/>
<organism evidence="3">
    <name type="scientific">Tanacetum cinerariifolium</name>
    <name type="common">Dalmatian daisy</name>
    <name type="synonym">Chrysanthemum cinerariifolium</name>
    <dbReference type="NCBI Taxonomy" id="118510"/>
    <lineage>
        <taxon>Eukaryota</taxon>
        <taxon>Viridiplantae</taxon>
        <taxon>Streptophyta</taxon>
        <taxon>Embryophyta</taxon>
        <taxon>Tracheophyta</taxon>
        <taxon>Spermatophyta</taxon>
        <taxon>Magnoliopsida</taxon>
        <taxon>eudicotyledons</taxon>
        <taxon>Gunneridae</taxon>
        <taxon>Pentapetalae</taxon>
        <taxon>asterids</taxon>
        <taxon>campanulids</taxon>
        <taxon>Asterales</taxon>
        <taxon>Asteraceae</taxon>
        <taxon>Asteroideae</taxon>
        <taxon>Anthemideae</taxon>
        <taxon>Anthemidinae</taxon>
        <taxon>Tanacetum</taxon>
    </lineage>
</organism>
<keyword evidence="1" id="KW-0175">Coiled coil</keyword>
<reference evidence="3" key="1">
    <citation type="journal article" date="2019" name="Sci. Rep.">
        <title>Draft genome of Tanacetum cinerariifolium, the natural source of mosquito coil.</title>
        <authorList>
            <person name="Yamashiro T."/>
            <person name="Shiraishi A."/>
            <person name="Satake H."/>
            <person name="Nakayama K."/>
        </authorList>
    </citation>
    <scope>NUCLEOTIDE SEQUENCE</scope>
</reference>
<accession>A0A6L2N7G7</accession>
<name>A0A6L2N7G7_TANCI</name>
<comment type="caution">
    <text evidence="3">The sequence shown here is derived from an EMBL/GenBank/DDBJ whole genome shotgun (WGS) entry which is preliminary data.</text>
</comment>
<sequence length="393" mass="43558">MVEQAKLKLNLVGKPVDHTDYRSMIRSLMYVTSSRPDIMFATSYIPAAVDEPTIPSPTQPPPPSQDIPSTFKSTTYSTSITSSSTPSPQRQAQPPQPLHDTQMSMDLLHTLLETCTTLTRRVKHLEQDKIAQTLEITKLKQRVKKLERRNKLKGRIIDKDVTMQDVADTSKEVAVDAEIEESVDVQGRQAESQVQIYQINLEHANKVLSMQDDELELAELQKVVEVVTTAKLMTEVVTAASATINAADTSILAATITAAAPAITTAPSAARRRKGVVIRDPKKTATPSTIIHTEPKSKDKGKGIMMVNTRTDLDLSAAVQNALQTLLPRIREEIRKEFRTRSGSSNAGGNPPPVTIHTWLERFNKQKPHSFEKATAPVDAKNWISHMEKIFDV</sequence>
<dbReference type="EMBL" id="BKCJ010008201">
    <property type="protein sequence ID" value="GEU81062.1"/>
    <property type="molecule type" value="Genomic_DNA"/>
</dbReference>